<organism evidence="1 2">
    <name type="scientific">Cycad leaf necrosis virus</name>
    <dbReference type="NCBI Taxonomy" id="549205"/>
    <lineage>
        <taxon>Viruses</taxon>
        <taxon>Riboviria</taxon>
        <taxon>Pararnavirae</taxon>
        <taxon>Artverviricota</taxon>
        <taxon>Revtraviricetes</taxon>
        <taxon>Ortervirales</taxon>
        <taxon>Caulimoviridae</taxon>
        <taxon>Badnavirus</taxon>
        <taxon>Badnavirus necrozamiae</taxon>
    </lineage>
</organism>
<dbReference type="RefSeq" id="YP_002117530.1">
    <property type="nucleotide sequence ID" value="NC_011097.2"/>
</dbReference>
<evidence type="ECO:0000313" key="1">
    <source>
        <dbReference type="EMBL" id="ACF60612.1"/>
    </source>
</evidence>
<evidence type="ECO:0000313" key="2">
    <source>
        <dbReference type="Proteomes" id="UP000201428"/>
    </source>
</evidence>
<dbReference type="GeneID" id="10987438"/>
<dbReference type="KEGG" id="vg:10987438"/>
<name>B5AK49_9VIRU</name>
<dbReference type="Proteomes" id="UP000201428">
    <property type="component" value="Segment"/>
</dbReference>
<dbReference type="OrthoDB" id="24851at10239"/>
<sequence>MSLANSKSSQAYQDALAATATAWEGTSSGFSDKAETPSIASLSRQLNTILFLTLRIDSNLSDLQNRVQVLDDRVRLVQNAREVYGTRAQIDSLAEQLAGLQINPTTVIKTTGTLKVHRNPFELLRRIR</sequence>
<proteinExistence type="predicted"/>
<protein>
    <submittedName>
        <fullName evidence="1">ORF2</fullName>
    </submittedName>
</protein>
<reference evidence="1 2" key="1">
    <citation type="submission" date="2008-06" db="EMBL/GenBank/DDBJ databases">
        <title>Characterization of Cycad leaf necrosis virus, the first badnavirus detected in a gymnosperm.</title>
        <authorList>
            <person name="Lockhart B.E."/>
            <person name="Olszewski N.E."/>
            <person name="Swenson A.S."/>
        </authorList>
    </citation>
    <scope>NUCLEOTIDE SEQUENCE [LARGE SCALE GENOMIC DNA]</scope>
</reference>
<accession>B5AK49</accession>
<keyword evidence="2" id="KW-1185">Reference proteome</keyword>
<dbReference type="EMBL" id="EU853709">
    <property type="protein sequence ID" value="ACF60612.1"/>
    <property type="molecule type" value="Genomic_DNA"/>
</dbReference>